<dbReference type="PROSITE" id="PS51257">
    <property type="entry name" value="PROKAR_LIPOPROTEIN"/>
    <property type="match status" value="1"/>
</dbReference>
<keyword evidence="1" id="KW-0732">Signal</keyword>
<gene>
    <name evidence="2" type="ORF">PAHAL_9G135800</name>
</gene>
<accession>A0A2S3IJC9</accession>
<dbReference type="EMBL" id="CM008054">
    <property type="protein sequence ID" value="PAN45708.1"/>
    <property type="molecule type" value="Genomic_DNA"/>
</dbReference>
<feature type="signal peptide" evidence="1">
    <location>
        <begin position="1"/>
        <end position="30"/>
    </location>
</feature>
<proteinExistence type="predicted"/>
<sequence>MRLVVPRWHGIPVKTLWFSQCMVCACGAHAICFPSKDEKYITTDHYIALNFLPLVICSMHSDLHVLNDDYICLIPSFPEGLAICASWCWSFRLSNKGIGRPTIEAGTVQEAMLRVLATVGWTWTWPSCTHVVMSTDIVGCKESGQRLLAPEAVHKSLVLPKDGKDQKELLHLLAKIAKRIQVARTYAENWISQCGGLVGG</sequence>
<protein>
    <submittedName>
        <fullName evidence="2">Uncharacterized protein</fullName>
    </submittedName>
</protein>
<dbReference type="Proteomes" id="UP000243499">
    <property type="component" value="Chromosome 9"/>
</dbReference>
<name>A0A2S3IJC9_9POAL</name>
<feature type="chain" id="PRO_5015734716" evidence="1">
    <location>
        <begin position="31"/>
        <end position="200"/>
    </location>
</feature>
<reference evidence="2" key="1">
    <citation type="submission" date="2018-04" db="EMBL/GenBank/DDBJ databases">
        <title>WGS assembly of Panicum hallii.</title>
        <authorList>
            <person name="Lovell J."/>
            <person name="Jenkins J."/>
            <person name="Lowry D."/>
            <person name="Mamidi S."/>
            <person name="Sreedasyam A."/>
            <person name="Weng X."/>
            <person name="Barry K."/>
            <person name="Bonette J."/>
            <person name="Campitelli B."/>
            <person name="Daum C."/>
            <person name="Gordon S."/>
            <person name="Gould B."/>
            <person name="Lipzen A."/>
            <person name="Macqueen A."/>
            <person name="Palacio-Mejia J."/>
            <person name="Plott C."/>
            <person name="Shakirov E."/>
            <person name="Shu S."/>
            <person name="Yoshinaga Y."/>
            <person name="Zane M."/>
            <person name="Rokhsar D."/>
            <person name="Grimwood J."/>
            <person name="Schmutz J."/>
            <person name="Juenger T."/>
        </authorList>
    </citation>
    <scope>NUCLEOTIDE SEQUENCE [LARGE SCALE GENOMIC DNA]</scope>
    <source>
        <strain evidence="2">FIL2</strain>
    </source>
</reference>
<dbReference type="Gramene" id="PAN45708">
    <property type="protein sequence ID" value="PAN45708"/>
    <property type="gene ID" value="PAHAL_9G135800"/>
</dbReference>
<organism evidence="2">
    <name type="scientific">Panicum hallii</name>
    <dbReference type="NCBI Taxonomy" id="206008"/>
    <lineage>
        <taxon>Eukaryota</taxon>
        <taxon>Viridiplantae</taxon>
        <taxon>Streptophyta</taxon>
        <taxon>Embryophyta</taxon>
        <taxon>Tracheophyta</taxon>
        <taxon>Spermatophyta</taxon>
        <taxon>Magnoliopsida</taxon>
        <taxon>Liliopsida</taxon>
        <taxon>Poales</taxon>
        <taxon>Poaceae</taxon>
        <taxon>PACMAD clade</taxon>
        <taxon>Panicoideae</taxon>
        <taxon>Panicodae</taxon>
        <taxon>Paniceae</taxon>
        <taxon>Panicinae</taxon>
        <taxon>Panicum</taxon>
        <taxon>Panicum sect. Panicum</taxon>
    </lineage>
</organism>
<evidence type="ECO:0000256" key="1">
    <source>
        <dbReference type="SAM" id="SignalP"/>
    </source>
</evidence>
<dbReference type="AlphaFoldDB" id="A0A2S3IJC9"/>
<evidence type="ECO:0000313" key="2">
    <source>
        <dbReference type="EMBL" id="PAN45708.1"/>
    </source>
</evidence>